<protein>
    <submittedName>
        <fullName evidence="1">Uncharacterized protein</fullName>
    </submittedName>
</protein>
<dbReference type="Proteomes" id="UP000231279">
    <property type="component" value="Unassembled WGS sequence"/>
</dbReference>
<name>A0A2G9GKK5_9LAMI</name>
<sequence>MIPTTLPIWQNDPQKDHLTFTYWPIEAKPAVLYSSTAQHMIHIICQLQFATSRQKIIKRKHRGYSHFGDIPSTQLKQCHLLVAISSHSPVQRACNKLTAINLEVKTTYR</sequence>
<evidence type="ECO:0000313" key="1">
    <source>
        <dbReference type="EMBL" id="PIN05834.1"/>
    </source>
</evidence>
<accession>A0A2G9GKK5</accession>
<reference evidence="2" key="1">
    <citation type="journal article" date="2018" name="Gigascience">
        <title>Genome assembly of the Pink Ipe (Handroanthus impetiginosus, Bignoniaceae), a highly valued, ecologically keystone Neotropical timber forest tree.</title>
        <authorList>
            <person name="Silva-Junior O.B."/>
            <person name="Grattapaglia D."/>
            <person name="Novaes E."/>
            <person name="Collevatti R.G."/>
        </authorList>
    </citation>
    <scope>NUCLEOTIDE SEQUENCE [LARGE SCALE GENOMIC DNA]</scope>
    <source>
        <strain evidence="2">cv. UFG-1</strain>
    </source>
</reference>
<evidence type="ECO:0000313" key="2">
    <source>
        <dbReference type="Proteomes" id="UP000231279"/>
    </source>
</evidence>
<dbReference type="AlphaFoldDB" id="A0A2G9GKK5"/>
<proteinExistence type="predicted"/>
<keyword evidence="2" id="KW-1185">Reference proteome</keyword>
<comment type="caution">
    <text evidence="1">The sequence shown here is derived from an EMBL/GenBank/DDBJ whole genome shotgun (WGS) entry which is preliminary data.</text>
</comment>
<gene>
    <name evidence="1" type="ORF">CDL12_21623</name>
</gene>
<organism evidence="1 2">
    <name type="scientific">Handroanthus impetiginosus</name>
    <dbReference type="NCBI Taxonomy" id="429701"/>
    <lineage>
        <taxon>Eukaryota</taxon>
        <taxon>Viridiplantae</taxon>
        <taxon>Streptophyta</taxon>
        <taxon>Embryophyta</taxon>
        <taxon>Tracheophyta</taxon>
        <taxon>Spermatophyta</taxon>
        <taxon>Magnoliopsida</taxon>
        <taxon>eudicotyledons</taxon>
        <taxon>Gunneridae</taxon>
        <taxon>Pentapetalae</taxon>
        <taxon>asterids</taxon>
        <taxon>lamiids</taxon>
        <taxon>Lamiales</taxon>
        <taxon>Bignoniaceae</taxon>
        <taxon>Crescentiina</taxon>
        <taxon>Tabebuia alliance</taxon>
        <taxon>Handroanthus</taxon>
    </lineage>
</organism>
<dbReference type="EMBL" id="NKXS01004609">
    <property type="protein sequence ID" value="PIN05834.1"/>
    <property type="molecule type" value="Genomic_DNA"/>
</dbReference>